<dbReference type="Proteomes" id="UP000199001">
    <property type="component" value="Unassembled WGS sequence"/>
</dbReference>
<dbReference type="STRING" id="47855.GA0070606_0951"/>
<evidence type="ECO:0000313" key="3">
    <source>
        <dbReference type="EMBL" id="SCL46256.1"/>
    </source>
</evidence>
<protein>
    <submittedName>
        <fullName evidence="3">Uncharacterized protein</fullName>
    </submittedName>
</protein>
<keyword evidence="2" id="KW-1133">Transmembrane helix</keyword>
<dbReference type="EMBL" id="FMHZ01000002">
    <property type="protein sequence ID" value="SCL46256.1"/>
    <property type="molecule type" value="Genomic_DNA"/>
</dbReference>
<keyword evidence="1" id="KW-0175">Coiled coil</keyword>
<evidence type="ECO:0000313" key="4">
    <source>
        <dbReference type="Proteomes" id="UP000199001"/>
    </source>
</evidence>
<dbReference type="OrthoDB" id="3399957at2"/>
<keyword evidence="4" id="KW-1185">Reference proteome</keyword>
<proteinExistence type="predicted"/>
<feature type="coiled-coil region" evidence="1">
    <location>
        <begin position="75"/>
        <end position="102"/>
    </location>
</feature>
<dbReference type="AlphaFoldDB" id="A0A1C6TWS4"/>
<evidence type="ECO:0000256" key="2">
    <source>
        <dbReference type="SAM" id="Phobius"/>
    </source>
</evidence>
<evidence type="ECO:0000256" key="1">
    <source>
        <dbReference type="SAM" id="Coils"/>
    </source>
</evidence>
<keyword evidence="2" id="KW-0472">Membrane</keyword>
<feature type="transmembrane region" description="Helical" evidence="2">
    <location>
        <begin position="12"/>
        <end position="38"/>
    </location>
</feature>
<accession>A0A1C6TWS4</accession>
<sequence length="107" mass="11435">MSTTAAAEGDIAQIGIVTSTVMVIALVAIVAFVALGVYRARHSAAREAHYRGLAEQASVTQARSAESAQQTVAELKGLRSDVRATRTELAQVRERLTELERLLSQIG</sequence>
<organism evidence="3 4">
    <name type="scientific">Micromonospora citrea</name>
    <dbReference type="NCBI Taxonomy" id="47855"/>
    <lineage>
        <taxon>Bacteria</taxon>
        <taxon>Bacillati</taxon>
        <taxon>Actinomycetota</taxon>
        <taxon>Actinomycetes</taxon>
        <taxon>Micromonosporales</taxon>
        <taxon>Micromonosporaceae</taxon>
        <taxon>Micromonospora</taxon>
    </lineage>
</organism>
<dbReference type="RefSeq" id="WP_091095402.1">
    <property type="nucleotide sequence ID" value="NZ_FMHZ01000002.1"/>
</dbReference>
<gene>
    <name evidence="3" type="ORF">GA0070606_0951</name>
</gene>
<name>A0A1C6TWS4_9ACTN</name>
<reference evidence="4" key="1">
    <citation type="submission" date="2016-06" db="EMBL/GenBank/DDBJ databases">
        <authorList>
            <person name="Varghese N."/>
            <person name="Submissions Spin"/>
        </authorList>
    </citation>
    <scope>NUCLEOTIDE SEQUENCE [LARGE SCALE GENOMIC DNA]</scope>
    <source>
        <strain evidence="4">DSM 43903</strain>
    </source>
</reference>
<keyword evidence="2" id="KW-0812">Transmembrane</keyword>